<gene>
    <name evidence="10" type="ORF">PF006_g9150</name>
</gene>
<feature type="signal peptide" evidence="8">
    <location>
        <begin position="1"/>
        <end position="24"/>
    </location>
</feature>
<sequence>MKGSPKKVTLVTAVALVTVAVCASDKRRWPAKPTRRFSVRTKVWQRVLRETAYADGWFPANLRCNRATFFAIVQRIEKRWPRIRRAPRPNAIFNIPDRVAVTLYYLTHASGAYAAGQLVGACKSRLLAYIRQVVQVIASFSEETIKLPSSRGDWSANFAGFARINGLSRVTGAIDGTLIRIKRIEDFEGFYCRKGYPAFNVIAVADHRKRFMAFSIRNGAQNDQSVLNRSHFGLTLDATLPANAYYLGDAGYKLTRHVLIP</sequence>
<name>A0A6A3U608_9STRA</name>
<keyword evidence="4" id="KW-0540">Nuclease</keyword>
<evidence type="ECO:0000256" key="6">
    <source>
        <dbReference type="ARBA" id="ARBA00022801"/>
    </source>
</evidence>
<dbReference type="GO" id="GO:0004518">
    <property type="term" value="F:nuclease activity"/>
    <property type="evidence" value="ECO:0007669"/>
    <property type="project" value="UniProtKB-KW"/>
</dbReference>
<evidence type="ECO:0000256" key="4">
    <source>
        <dbReference type="ARBA" id="ARBA00022722"/>
    </source>
</evidence>
<evidence type="ECO:0000313" key="10">
    <source>
        <dbReference type="EMBL" id="KAE9146045.1"/>
    </source>
</evidence>
<comment type="similarity">
    <text evidence="3">Belongs to the HARBI1 family.</text>
</comment>
<keyword evidence="7" id="KW-0539">Nucleus</keyword>
<evidence type="ECO:0000256" key="7">
    <source>
        <dbReference type="ARBA" id="ARBA00023242"/>
    </source>
</evidence>
<dbReference type="InterPro" id="IPR027806">
    <property type="entry name" value="HARBI1_dom"/>
</dbReference>
<keyword evidence="6" id="KW-0378">Hydrolase</keyword>
<dbReference type="PANTHER" id="PTHR22930">
    <property type="match status" value="1"/>
</dbReference>
<evidence type="ECO:0000256" key="8">
    <source>
        <dbReference type="SAM" id="SignalP"/>
    </source>
</evidence>
<dbReference type="InterPro" id="IPR045249">
    <property type="entry name" value="HARBI1-like"/>
</dbReference>
<proteinExistence type="inferred from homology"/>
<comment type="caution">
    <text evidence="10">The sequence shown here is derived from an EMBL/GenBank/DDBJ whole genome shotgun (WGS) entry which is preliminary data.</text>
</comment>
<dbReference type="GO" id="GO:0005634">
    <property type="term" value="C:nucleus"/>
    <property type="evidence" value="ECO:0007669"/>
    <property type="project" value="UniProtKB-SubCell"/>
</dbReference>
<dbReference type="GO" id="GO:0046872">
    <property type="term" value="F:metal ion binding"/>
    <property type="evidence" value="ECO:0007669"/>
    <property type="project" value="UniProtKB-KW"/>
</dbReference>
<feature type="domain" description="DDE Tnp4" evidence="9">
    <location>
        <begin position="174"/>
        <end position="261"/>
    </location>
</feature>
<evidence type="ECO:0000259" key="9">
    <source>
        <dbReference type="Pfam" id="PF13359"/>
    </source>
</evidence>
<evidence type="ECO:0000256" key="1">
    <source>
        <dbReference type="ARBA" id="ARBA00001968"/>
    </source>
</evidence>
<comment type="subcellular location">
    <subcellularLocation>
        <location evidence="2">Nucleus</location>
    </subcellularLocation>
</comment>
<dbReference type="Proteomes" id="UP000440732">
    <property type="component" value="Unassembled WGS sequence"/>
</dbReference>
<evidence type="ECO:0000313" key="11">
    <source>
        <dbReference type="Proteomes" id="UP000440732"/>
    </source>
</evidence>
<dbReference type="GO" id="GO:0016787">
    <property type="term" value="F:hydrolase activity"/>
    <property type="evidence" value="ECO:0007669"/>
    <property type="project" value="UniProtKB-KW"/>
</dbReference>
<reference evidence="10 11" key="1">
    <citation type="submission" date="2018-08" db="EMBL/GenBank/DDBJ databases">
        <title>Genomic investigation of the strawberry pathogen Phytophthora fragariae indicates pathogenicity is determined by transcriptional variation in three key races.</title>
        <authorList>
            <person name="Adams T.M."/>
            <person name="Armitage A.D."/>
            <person name="Sobczyk M.K."/>
            <person name="Bates H.J."/>
            <person name="Dunwell J.M."/>
            <person name="Nellist C.F."/>
            <person name="Harrison R.J."/>
        </authorList>
    </citation>
    <scope>NUCLEOTIDE SEQUENCE [LARGE SCALE GENOMIC DNA]</scope>
    <source>
        <strain evidence="10 11">NOV-5</strain>
    </source>
</reference>
<dbReference type="EMBL" id="QXGA01000432">
    <property type="protein sequence ID" value="KAE9146045.1"/>
    <property type="molecule type" value="Genomic_DNA"/>
</dbReference>
<keyword evidence="8" id="KW-0732">Signal</keyword>
<evidence type="ECO:0000256" key="5">
    <source>
        <dbReference type="ARBA" id="ARBA00022723"/>
    </source>
</evidence>
<dbReference type="PANTHER" id="PTHR22930:SF85">
    <property type="entry name" value="GH03217P-RELATED"/>
    <property type="match status" value="1"/>
</dbReference>
<keyword evidence="5" id="KW-0479">Metal-binding</keyword>
<protein>
    <recommendedName>
        <fullName evidence="9">DDE Tnp4 domain-containing protein</fullName>
    </recommendedName>
</protein>
<dbReference type="Pfam" id="PF13359">
    <property type="entry name" value="DDE_Tnp_4"/>
    <property type="match status" value="1"/>
</dbReference>
<feature type="non-terminal residue" evidence="10">
    <location>
        <position position="261"/>
    </location>
</feature>
<evidence type="ECO:0000256" key="2">
    <source>
        <dbReference type="ARBA" id="ARBA00004123"/>
    </source>
</evidence>
<comment type="cofactor">
    <cofactor evidence="1">
        <name>a divalent metal cation</name>
        <dbReference type="ChEBI" id="CHEBI:60240"/>
    </cofactor>
</comment>
<accession>A0A6A3U608</accession>
<organism evidence="10 11">
    <name type="scientific">Phytophthora fragariae</name>
    <dbReference type="NCBI Taxonomy" id="53985"/>
    <lineage>
        <taxon>Eukaryota</taxon>
        <taxon>Sar</taxon>
        <taxon>Stramenopiles</taxon>
        <taxon>Oomycota</taxon>
        <taxon>Peronosporomycetes</taxon>
        <taxon>Peronosporales</taxon>
        <taxon>Peronosporaceae</taxon>
        <taxon>Phytophthora</taxon>
    </lineage>
</organism>
<feature type="chain" id="PRO_5025339449" description="DDE Tnp4 domain-containing protein" evidence="8">
    <location>
        <begin position="25"/>
        <end position="261"/>
    </location>
</feature>
<evidence type="ECO:0000256" key="3">
    <source>
        <dbReference type="ARBA" id="ARBA00006958"/>
    </source>
</evidence>
<dbReference type="AlphaFoldDB" id="A0A6A3U608"/>